<evidence type="ECO:0000313" key="2">
    <source>
        <dbReference type="Proteomes" id="UP000308600"/>
    </source>
</evidence>
<organism evidence="1 2">
    <name type="scientific">Pluteus cervinus</name>
    <dbReference type="NCBI Taxonomy" id="181527"/>
    <lineage>
        <taxon>Eukaryota</taxon>
        <taxon>Fungi</taxon>
        <taxon>Dikarya</taxon>
        <taxon>Basidiomycota</taxon>
        <taxon>Agaricomycotina</taxon>
        <taxon>Agaricomycetes</taxon>
        <taxon>Agaricomycetidae</taxon>
        <taxon>Agaricales</taxon>
        <taxon>Pluteineae</taxon>
        <taxon>Pluteaceae</taxon>
        <taxon>Pluteus</taxon>
    </lineage>
</organism>
<name>A0ACD3B6G6_9AGAR</name>
<gene>
    <name evidence="1" type="ORF">BDN72DRAFT_893921</name>
</gene>
<evidence type="ECO:0000313" key="1">
    <source>
        <dbReference type="EMBL" id="TFK73511.1"/>
    </source>
</evidence>
<keyword evidence="2" id="KW-1185">Reference proteome</keyword>
<accession>A0ACD3B6G6</accession>
<proteinExistence type="predicted"/>
<reference evidence="1 2" key="1">
    <citation type="journal article" date="2019" name="Nat. Ecol. Evol.">
        <title>Megaphylogeny resolves global patterns of mushroom evolution.</title>
        <authorList>
            <person name="Varga T."/>
            <person name="Krizsan K."/>
            <person name="Foldi C."/>
            <person name="Dima B."/>
            <person name="Sanchez-Garcia M."/>
            <person name="Sanchez-Ramirez S."/>
            <person name="Szollosi G.J."/>
            <person name="Szarkandi J.G."/>
            <person name="Papp V."/>
            <person name="Albert L."/>
            <person name="Andreopoulos W."/>
            <person name="Angelini C."/>
            <person name="Antonin V."/>
            <person name="Barry K.W."/>
            <person name="Bougher N.L."/>
            <person name="Buchanan P."/>
            <person name="Buyck B."/>
            <person name="Bense V."/>
            <person name="Catcheside P."/>
            <person name="Chovatia M."/>
            <person name="Cooper J."/>
            <person name="Damon W."/>
            <person name="Desjardin D."/>
            <person name="Finy P."/>
            <person name="Geml J."/>
            <person name="Haridas S."/>
            <person name="Hughes K."/>
            <person name="Justo A."/>
            <person name="Karasinski D."/>
            <person name="Kautmanova I."/>
            <person name="Kiss B."/>
            <person name="Kocsube S."/>
            <person name="Kotiranta H."/>
            <person name="LaButti K.M."/>
            <person name="Lechner B.E."/>
            <person name="Liimatainen K."/>
            <person name="Lipzen A."/>
            <person name="Lukacs Z."/>
            <person name="Mihaltcheva S."/>
            <person name="Morgado L.N."/>
            <person name="Niskanen T."/>
            <person name="Noordeloos M.E."/>
            <person name="Ohm R.A."/>
            <person name="Ortiz-Santana B."/>
            <person name="Ovrebo C."/>
            <person name="Racz N."/>
            <person name="Riley R."/>
            <person name="Savchenko A."/>
            <person name="Shiryaev A."/>
            <person name="Soop K."/>
            <person name="Spirin V."/>
            <person name="Szebenyi C."/>
            <person name="Tomsovsky M."/>
            <person name="Tulloss R.E."/>
            <person name="Uehling J."/>
            <person name="Grigoriev I.V."/>
            <person name="Vagvolgyi C."/>
            <person name="Papp T."/>
            <person name="Martin F.M."/>
            <person name="Miettinen O."/>
            <person name="Hibbett D.S."/>
            <person name="Nagy L.G."/>
        </authorList>
    </citation>
    <scope>NUCLEOTIDE SEQUENCE [LARGE SCALE GENOMIC DNA]</scope>
    <source>
        <strain evidence="1 2">NL-1719</strain>
    </source>
</reference>
<sequence length="380" mass="41207">MLLGFSLAFLLGCISTASSTNTTGLADFSKSGINTAGSIVVDRQGTTFSYIESGAPRRYSYTTVFLVHGLGFTSSIFQKVIASSASSNLRIVAVSRRNYPGSTGYTSEEISILTNGTDAQKSDFLKTTGIQLSTFIDKFTTQHNLPPISGNNGGIAILGWSLGNAFTLASLANADALASDAKSRLQARLRAVIMLEPPSIVLGLNAPPQTWSPHTDSSISPALQTPLFTNWITSYFKHGDITKSDPNLLSYVVPDFLRTPSIYSMTPQQVSHVVFQPAADPTTGPDFLFMIKLVPQFLTQYKKALYDKTLRGLFPNMKVWMVTGDATASFSLAAMFSMKIDDKAAGGNNVKYKVVSGTNHFIHWDHPTRFVHLLHTLIGV</sequence>
<dbReference type="Proteomes" id="UP000308600">
    <property type="component" value="Unassembled WGS sequence"/>
</dbReference>
<protein>
    <submittedName>
        <fullName evidence="1">Uncharacterized protein</fullName>
    </submittedName>
</protein>
<dbReference type="EMBL" id="ML208275">
    <property type="protein sequence ID" value="TFK73511.1"/>
    <property type="molecule type" value="Genomic_DNA"/>
</dbReference>